<feature type="active site" description="Charge relay system" evidence="5 6">
    <location>
        <position position="170"/>
    </location>
</feature>
<dbReference type="Pfam" id="PF00082">
    <property type="entry name" value="Peptidase_S8"/>
    <property type="match status" value="1"/>
</dbReference>
<dbReference type="PROSITE" id="PS00137">
    <property type="entry name" value="SUBTILASE_HIS"/>
    <property type="match status" value="1"/>
</dbReference>
<evidence type="ECO:0000256" key="3">
    <source>
        <dbReference type="ARBA" id="ARBA00022801"/>
    </source>
</evidence>
<dbReference type="PANTHER" id="PTHR43399:SF4">
    <property type="entry name" value="CELL WALL-ASSOCIATED PROTEASE"/>
    <property type="match status" value="1"/>
</dbReference>
<feature type="domain" description="Fervidolysin-like N-terminal prodomain" evidence="10">
    <location>
        <begin position="55"/>
        <end position="124"/>
    </location>
</feature>
<evidence type="ECO:0000259" key="8">
    <source>
        <dbReference type="Pfam" id="PF00082"/>
    </source>
</evidence>
<evidence type="ECO:0008006" key="12">
    <source>
        <dbReference type="Google" id="ProtNLM"/>
    </source>
</evidence>
<keyword evidence="2 6" id="KW-0645">Protease</keyword>
<feature type="active site" description="Charge relay system" evidence="5 6">
    <location>
        <position position="373"/>
    </location>
</feature>
<dbReference type="GO" id="GO:0004252">
    <property type="term" value="F:serine-type endopeptidase activity"/>
    <property type="evidence" value="ECO:0007669"/>
    <property type="project" value="UniProtKB-UniRule"/>
</dbReference>
<dbReference type="InterPro" id="IPR000209">
    <property type="entry name" value="Peptidase_S8/S53_dom"/>
</dbReference>
<sequence>MVGRWVMKLKRTSRLLLWLFAVILGTLFSSQGSQISKAQTNRSTSFGPQYTPVPRYALDRVIVKFKGGQFRLQALSEVKSQYGLQSIKEFRNLNIYVFKLPKDKTPHEAIAELRKRPDVEYAEPDYIYTIKATIPNDPLWNNLWGLVKIQAPSAWNITTGSQSVVVAVIDTGVDYNHPDLQANMWQDPATGYYGKNCITGASNPNDPMDDNGHGTHVAGTIGAVGNNGVGVVGVNWQVKIMALKFMGSDGSGTTSDAIDCINYAIQKGAHIINASWGDYAYSQTLRNAIASAKNAGILFVAAAGNEEYDNDLTPLYPASYDLENIISVAATDQNDLLASFSNYGRNSVHVGAPGVGILSTLPNNNYGNKSGTSMASPHVAGLAALLKAQNPSYTWRELKCRIMKGVDPLSSLNGKTITGGRINASKALTISDCQPGTFYFLRVLINGNGTVDGNVGVYNSNSTATLNAAPSSTFVGWGGDCSSCGNNTTCNVVMNADKTCVAIFQYKLTVSKSGTGSGTITSNPAGISCGTICSANFDPNTSVTLTATPDAGSTFGGWGGDCQSCGMSSQCPITMDSDKSCYAIFNFSVSSSSSGGGGGCSMATGSNPLNVLLWLLPPILIAFRRTFKK</sequence>
<dbReference type="Pfam" id="PF18998">
    <property type="entry name" value="Flg_new_2"/>
    <property type="match status" value="2"/>
</dbReference>
<protein>
    <recommendedName>
        <fullName evidence="12">Peptidase S8/S53 domain-containing protein</fullName>
    </recommendedName>
</protein>
<dbReference type="SUPFAM" id="SSF54897">
    <property type="entry name" value="Protease propeptides/inhibitors"/>
    <property type="match status" value="1"/>
</dbReference>
<evidence type="ECO:0000256" key="7">
    <source>
        <dbReference type="RuleBase" id="RU003355"/>
    </source>
</evidence>
<dbReference type="InterPro" id="IPR015500">
    <property type="entry name" value="Peptidase_S8_subtilisin-rel"/>
</dbReference>
<comment type="similarity">
    <text evidence="1 6 7">Belongs to the peptidase S8 family.</text>
</comment>
<evidence type="ECO:0000256" key="4">
    <source>
        <dbReference type="ARBA" id="ARBA00022825"/>
    </source>
</evidence>
<dbReference type="InterPro" id="IPR034204">
    <property type="entry name" value="PfSUB1-like_cat_dom"/>
</dbReference>
<feature type="active site" description="Charge relay system" evidence="5 6">
    <location>
        <position position="213"/>
    </location>
</feature>
<feature type="domain" description="Bacterial repeat" evidence="9">
    <location>
        <begin position="446"/>
        <end position="507"/>
    </location>
</feature>
<dbReference type="InterPro" id="IPR036852">
    <property type="entry name" value="Peptidase_S8/S53_dom_sf"/>
</dbReference>
<accession>A0A7C2V505</accession>
<dbReference type="InterPro" id="IPR023828">
    <property type="entry name" value="Peptidase_S8_Ser-AS"/>
</dbReference>
<dbReference type="GO" id="GO:0006508">
    <property type="term" value="P:proteolysis"/>
    <property type="evidence" value="ECO:0007669"/>
    <property type="project" value="UniProtKB-KW"/>
</dbReference>
<gene>
    <name evidence="11" type="ORF">ENO47_04125</name>
</gene>
<dbReference type="Gene3D" id="3.40.50.200">
    <property type="entry name" value="Peptidase S8/S53 domain"/>
    <property type="match status" value="1"/>
</dbReference>
<dbReference type="PROSITE" id="PS51892">
    <property type="entry name" value="SUBTILASE"/>
    <property type="match status" value="1"/>
</dbReference>
<dbReference type="SUPFAM" id="SSF52743">
    <property type="entry name" value="Subtilisin-like"/>
    <property type="match status" value="1"/>
</dbReference>
<dbReference type="PROSITE" id="PS00138">
    <property type="entry name" value="SUBTILASE_SER"/>
    <property type="match status" value="1"/>
</dbReference>
<dbReference type="InterPro" id="IPR037045">
    <property type="entry name" value="S8pro/Inhibitor_I9_sf"/>
</dbReference>
<dbReference type="PANTHER" id="PTHR43399">
    <property type="entry name" value="SUBTILISIN-RELATED"/>
    <property type="match status" value="1"/>
</dbReference>
<dbReference type="InterPro" id="IPR022398">
    <property type="entry name" value="Peptidase_S8_His-AS"/>
</dbReference>
<evidence type="ECO:0000256" key="6">
    <source>
        <dbReference type="PROSITE-ProRule" id="PRU01240"/>
    </source>
</evidence>
<dbReference type="CDD" id="cd07473">
    <property type="entry name" value="Peptidases_S8_Subtilisin_like"/>
    <property type="match status" value="1"/>
</dbReference>
<dbReference type="Pfam" id="PF22148">
    <property type="entry name" value="Fervidolysin_NPro-like"/>
    <property type="match status" value="1"/>
</dbReference>
<evidence type="ECO:0000256" key="2">
    <source>
        <dbReference type="ARBA" id="ARBA00022670"/>
    </source>
</evidence>
<proteinExistence type="inferred from homology"/>
<comment type="caution">
    <text evidence="11">The sequence shown here is derived from an EMBL/GenBank/DDBJ whole genome shotgun (WGS) entry which is preliminary data.</text>
</comment>
<dbReference type="InterPro" id="IPR054399">
    <property type="entry name" value="Fervidolysin-like_N_prodom"/>
</dbReference>
<keyword evidence="4 6" id="KW-0720">Serine protease</keyword>
<dbReference type="InterPro" id="IPR051048">
    <property type="entry name" value="Peptidase_S8/S53_subtilisin"/>
</dbReference>
<dbReference type="PRINTS" id="PR00723">
    <property type="entry name" value="SUBTILISIN"/>
</dbReference>
<keyword evidence="3 6" id="KW-0378">Hydrolase</keyword>
<dbReference type="AlphaFoldDB" id="A0A7C2V505"/>
<dbReference type="InterPro" id="IPR023827">
    <property type="entry name" value="Peptidase_S8_Asp-AS"/>
</dbReference>
<feature type="domain" description="Bacterial repeat" evidence="9">
    <location>
        <begin position="509"/>
        <end position="586"/>
    </location>
</feature>
<dbReference type="InterPro" id="IPR044060">
    <property type="entry name" value="Bacterial_rp_domain"/>
</dbReference>
<dbReference type="EMBL" id="DSFP01000034">
    <property type="protein sequence ID" value="HEW45842.1"/>
    <property type="molecule type" value="Genomic_DNA"/>
</dbReference>
<reference evidence="11" key="1">
    <citation type="journal article" date="2020" name="mSystems">
        <title>Genome- and Community-Level Interaction Insights into Carbon Utilization and Element Cycling Functions of Hydrothermarchaeota in Hydrothermal Sediment.</title>
        <authorList>
            <person name="Zhou Z."/>
            <person name="Liu Y."/>
            <person name="Xu W."/>
            <person name="Pan J."/>
            <person name="Luo Z.H."/>
            <person name="Li M."/>
        </authorList>
    </citation>
    <scope>NUCLEOTIDE SEQUENCE [LARGE SCALE GENOMIC DNA]</scope>
    <source>
        <strain evidence="11">SpSt-132</strain>
    </source>
</reference>
<evidence type="ECO:0000256" key="5">
    <source>
        <dbReference type="PIRSR" id="PIRSR615500-1"/>
    </source>
</evidence>
<evidence type="ECO:0000313" key="11">
    <source>
        <dbReference type="EMBL" id="HEW45842.1"/>
    </source>
</evidence>
<evidence type="ECO:0000256" key="1">
    <source>
        <dbReference type="ARBA" id="ARBA00011073"/>
    </source>
</evidence>
<evidence type="ECO:0000259" key="10">
    <source>
        <dbReference type="Pfam" id="PF22148"/>
    </source>
</evidence>
<name>A0A7C2V505_9AQUI</name>
<dbReference type="PROSITE" id="PS00136">
    <property type="entry name" value="SUBTILASE_ASP"/>
    <property type="match status" value="1"/>
</dbReference>
<organism evidence="11">
    <name type="scientific">Hydrogenobacter sp</name>
    <dbReference type="NCBI Taxonomy" id="2152829"/>
    <lineage>
        <taxon>Bacteria</taxon>
        <taxon>Pseudomonadati</taxon>
        <taxon>Aquificota</taxon>
        <taxon>Aquificia</taxon>
        <taxon>Aquificales</taxon>
        <taxon>Aquificaceae</taxon>
        <taxon>Hydrogenobacter</taxon>
    </lineage>
</organism>
<evidence type="ECO:0000259" key="9">
    <source>
        <dbReference type="Pfam" id="PF18998"/>
    </source>
</evidence>
<feature type="domain" description="Peptidase S8/S53" evidence="8">
    <location>
        <begin position="162"/>
        <end position="404"/>
    </location>
</feature>
<dbReference type="Gene3D" id="3.30.70.80">
    <property type="entry name" value="Peptidase S8 propeptide/proteinase inhibitor I9"/>
    <property type="match status" value="1"/>
</dbReference>